<dbReference type="EMBL" id="VSRR010128817">
    <property type="protein sequence ID" value="MPD01841.1"/>
    <property type="molecule type" value="Genomic_DNA"/>
</dbReference>
<protein>
    <submittedName>
        <fullName evidence="1">Uncharacterized protein</fullName>
    </submittedName>
</protein>
<comment type="caution">
    <text evidence="1">The sequence shown here is derived from an EMBL/GenBank/DDBJ whole genome shotgun (WGS) entry which is preliminary data.</text>
</comment>
<dbReference type="Proteomes" id="UP000324222">
    <property type="component" value="Unassembled WGS sequence"/>
</dbReference>
<reference evidence="1 2" key="1">
    <citation type="submission" date="2019-05" db="EMBL/GenBank/DDBJ databases">
        <title>Another draft genome of Portunus trituberculatus and its Hox gene families provides insights of decapod evolution.</title>
        <authorList>
            <person name="Jeong J.-H."/>
            <person name="Song I."/>
            <person name="Kim S."/>
            <person name="Choi T."/>
            <person name="Kim D."/>
            <person name="Ryu S."/>
            <person name="Kim W."/>
        </authorList>
    </citation>
    <scope>NUCLEOTIDE SEQUENCE [LARGE SCALE GENOMIC DNA]</scope>
    <source>
        <tissue evidence="1">Muscle</tissue>
    </source>
</reference>
<gene>
    <name evidence="1" type="ORF">E2C01_097386</name>
</gene>
<accession>A0A5B7JY64</accession>
<dbReference type="AlphaFoldDB" id="A0A5B7JY64"/>
<keyword evidence="2" id="KW-1185">Reference proteome</keyword>
<sequence>MHVTTTKASLLRHRHAGAVTQTVTYSVAVPETHA</sequence>
<evidence type="ECO:0000313" key="2">
    <source>
        <dbReference type="Proteomes" id="UP000324222"/>
    </source>
</evidence>
<name>A0A5B7JY64_PORTR</name>
<organism evidence="1 2">
    <name type="scientific">Portunus trituberculatus</name>
    <name type="common">Swimming crab</name>
    <name type="synonym">Neptunus trituberculatus</name>
    <dbReference type="NCBI Taxonomy" id="210409"/>
    <lineage>
        <taxon>Eukaryota</taxon>
        <taxon>Metazoa</taxon>
        <taxon>Ecdysozoa</taxon>
        <taxon>Arthropoda</taxon>
        <taxon>Crustacea</taxon>
        <taxon>Multicrustacea</taxon>
        <taxon>Malacostraca</taxon>
        <taxon>Eumalacostraca</taxon>
        <taxon>Eucarida</taxon>
        <taxon>Decapoda</taxon>
        <taxon>Pleocyemata</taxon>
        <taxon>Brachyura</taxon>
        <taxon>Eubrachyura</taxon>
        <taxon>Portunoidea</taxon>
        <taxon>Portunidae</taxon>
        <taxon>Portuninae</taxon>
        <taxon>Portunus</taxon>
    </lineage>
</organism>
<evidence type="ECO:0000313" key="1">
    <source>
        <dbReference type="EMBL" id="MPD01841.1"/>
    </source>
</evidence>
<proteinExistence type="predicted"/>